<dbReference type="Proteomes" id="UP000265703">
    <property type="component" value="Unassembled WGS sequence"/>
</dbReference>
<dbReference type="InterPro" id="IPR051681">
    <property type="entry name" value="Ser/Thr_Kinases-Pseudokinases"/>
</dbReference>
<dbReference type="InterPro" id="IPR000719">
    <property type="entry name" value="Prot_kinase_dom"/>
</dbReference>
<evidence type="ECO:0000313" key="2">
    <source>
        <dbReference type="EMBL" id="RIA81191.1"/>
    </source>
</evidence>
<keyword evidence="2" id="KW-0418">Kinase</keyword>
<dbReference type="Pfam" id="PF07714">
    <property type="entry name" value="PK_Tyr_Ser-Thr"/>
    <property type="match status" value="1"/>
</dbReference>
<dbReference type="GO" id="GO:0005524">
    <property type="term" value="F:ATP binding"/>
    <property type="evidence" value="ECO:0007669"/>
    <property type="project" value="InterPro"/>
</dbReference>
<gene>
    <name evidence="2" type="ORF">C1645_729804</name>
</gene>
<dbReference type="AlphaFoldDB" id="A0A397SEK7"/>
<keyword evidence="2" id="KW-0808">Transferase</keyword>
<dbReference type="PRINTS" id="PR00109">
    <property type="entry name" value="TYRKINASE"/>
</dbReference>
<dbReference type="GO" id="GO:0004674">
    <property type="term" value="F:protein serine/threonine kinase activity"/>
    <property type="evidence" value="ECO:0007669"/>
    <property type="project" value="TreeGrafter"/>
</dbReference>
<evidence type="ECO:0000259" key="1">
    <source>
        <dbReference type="PROSITE" id="PS50011"/>
    </source>
</evidence>
<name>A0A397SEK7_9GLOM</name>
<organism evidence="2 3">
    <name type="scientific">Glomus cerebriforme</name>
    <dbReference type="NCBI Taxonomy" id="658196"/>
    <lineage>
        <taxon>Eukaryota</taxon>
        <taxon>Fungi</taxon>
        <taxon>Fungi incertae sedis</taxon>
        <taxon>Mucoromycota</taxon>
        <taxon>Glomeromycotina</taxon>
        <taxon>Glomeromycetes</taxon>
        <taxon>Glomerales</taxon>
        <taxon>Glomeraceae</taxon>
        <taxon>Glomus</taxon>
    </lineage>
</organism>
<reference evidence="2 3" key="1">
    <citation type="submission" date="2018-06" db="EMBL/GenBank/DDBJ databases">
        <title>Comparative genomics reveals the genomic features of Rhizophagus irregularis, R. cerebriforme, R. diaphanum and Gigaspora rosea, and their symbiotic lifestyle signature.</title>
        <authorList>
            <person name="Morin E."/>
            <person name="San Clemente H."/>
            <person name="Chen E.C.H."/>
            <person name="De La Providencia I."/>
            <person name="Hainaut M."/>
            <person name="Kuo A."/>
            <person name="Kohler A."/>
            <person name="Murat C."/>
            <person name="Tang N."/>
            <person name="Roy S."/>
            <person name="Loubradou J."/>
            <person name="Henrissat B."/>
            <person name="Grigoriev I.V."/>
            <person name="Corradi N."/>
            <person name="Roux C."/>
            <person name="Martin F.M."/>
        </authorList>
    </citation>
    <scope>NUCLEOTIDE SEQUENCE [LARGE SCALE GENOMIC DNA]</scope>
    <source>
        <strain evidence="2 3">DAOM 227022</strain>
    </source>
</reference>
<dbReference type="EMBL" id="QKYT01000834">
    <property type="protein sequence ID" value="RIA81191.1"/>
    <property type="molecule type" value="Genomic_DNA"/>
</dbReference>
<dbReference type="OrthoDB" id="10252171at2759"/>
<keyword evidence="3" id="KW-1185">Reference proteome</keyword>
<dbReference type="InterPro" id="IPR011009">
    <property type="entry name" value="Kinase-like_dom_sf"/>
</dbReference>
<evidence type="ECO:0000313" key="3">
    <source>
        <dbReference type="Proteomes" id="UP000265703"/>
    </source>
</evidence>
<accession>A0A397SEK7</accession>
<comment type="caution">
    <text evidence="2">The sequence shown here is derived from an EMBL/GenBank/DDBJ whole genome shotgun (WGS) entry which is preliminary data.</text>
</comment>
<proteinExistence type="predicted"/>
<dbReference type="SUPFAM" id="SSF56112">
    <property type="entry name" value="Protein kinase-like (PK-like)"/>
    <property type="match status" value="1"/>
</dbReference>
<dbReference type="PANTHER" id="PTHR44329">
    <property type="entry name" value="SERINE/THREONINE-PROTEIN KINASE TNNI3K-RELATED"/>
    <property type="match status" value="1"/>
</dbReference>
<dbReference type="InterPro" id="IPR001245">
    <property type="entry name" value="Ser-Thr/Tyr_kinase_cat_dom"/>
</dbReference>
<dbReference type="Gene3D" id="1.10.510.10">
    <property type="entry name" value="Transferase(Phosphotransferase) domain 1"/>
    <property type="match status" value="1"/>
</dbReference>
<feature type="domain" description="Protein kinase" evidence="1">
    <location>
        <begin position="1"/>
        <end position="169"/>
    </location>
</feature>
<sequence length="252" mass="29396">MTKKYNPNDKYGNLYYISKALNSLHKCNLIHRDLHSGNLLLSTDMFTHISDLGLSQPADGSTKPDEIYGVLPYIAPEVLRGNPYTKASDIYSFGIIMWEMTSGVPAFSNVPHEFELCYDICRGLRPRIVEGTEVEYVNLMKRCWDGDPENRPTSLELIEYFKKWRHIYKFNYLERVNVPVNELIRHHPKACYTSRRIGYSAKLNEMLLRQSNHHNRFDSQADCILTPEDIENAQTEYFSMNQMMNIENIENN</sequence>
<dbReference type="PROSITE" id="PS50011">
    <property type="entry name" value="PROTEIN_KINASE_DOM"/>
    <property type="match status" value="1"/>
</dbReference>
<protein>
    <submittedName>
        <fullName evidence="2">Kinase-like domain-containing protein</fullName>
    </submittedName>
</protein>